<dbReference type="GO" id="GO:0032259">
    <property type="term" value="P:methylation"/>
    <property type="evidence" value="ECO:0007669"/>
    <property type="project" value="UniProtKB-KW"/>
</dbReference>
<dbReference type="PANTHER" id="PTHR43591:SF110">
    <property type="entry name" value="RHODANESE DOMAIN-CONTAINING PROTEIN"/>
    <property type="match status" value="1"/>
</dbReference>
<protein>
    <submittedName>
        <fullName evidence="2">2-polyprenyl-3-methyl-5-hydroxy-6-metoxy-1, 4-benzoquinol methylase</fullName>
    </submittedName>
</protein>
<organism evidence="2 3">
    <name type="scientific">Sphingopyxis terrae subsp. terrae NBRC 15098</name>
    <dbReference type="NCBI Taxonomy" id="1219058"/>
    <lineage>
        <taxon>Bacteria</taxon>
        <taxon>Pseudomonadati</taxon>
        <taxon>Pseudomonadota</taxon>
        <taxon>Alphaproteobacteria</taxon>
        <taxon>Sphingomonadales</taxon>
        <taxon>Sphingomonadaceae</taxon>
        <taxon>Sphingopyxis</taxon>
    </lineage>
</organism>
<proteinExistence type="predicted"/>
<dbReference type="Proteomes" id="UP000076234">
    <property type="component" value="Chromosome"/>
</dbReference>
<dbReference type="AlphaFoldDB" id="A0A142W0Y8"/>
<evidence type="ECO:0000259" key="1">
    <source>
        <dbReference type="Pfam" id="PF08241"/>
    </source>
</evidence>
<feature type="domain" description="Methyltransferase type 11" evidence="1">
    <location>
        <begin position="59"/>
        <end position="150"/>
    </location>
</feature>
<gene>
    <name evidence="2" type="ORF">AOA14_13590</name>
</gene>
<dbReference type="CDD" id="cd02440">
    <property type="entry name" value="AdoMet_MTases"/>
    <property type="match status" value="1"/>
</dbReference>
<dbReference type="KEGG" id="ster:AOA14_13590"/>
<dbReference type="GO" id="GO:0008757">
    <property type="term" value="F:S-adenosylmethionine-dependent methyltransferase activity"/>
    <property type="evidence" value="ECO:0007669"/>
    <property type="project" value="InterPro"/>
</dbReference>
<name>A0A142W0Y8_9SPHN</name>
<dbReference type="Pfam" id="PF08241">
    <property type="entry name" value="Methyltransf_11"/>
    <property type="match status" value="1"/>
</dbReference>
<reference evidence="3" key="1">
    <citation type="submission" date="2015-11" db="EMBL/GenBank/DDBJ databases">
        <title>Complete genome sequence of a polyethylene glycol-degrading strain Sphingopyxis terrae strain 203-1 (NBRC 15098).</title>
        <authorList>
            <person name="Yoshiyuki O."/>
            <person name="Shouta N."/>
            <person name="Nagata Y."/>
            <person name="Numata M."/>
            <person name="Tsuchikane K."/>
            <person name="Hosoyama A."/>
            <person name="Yamazoe A."/>
            <person name="Tsuda M."/>
            <person name="Fujita N."/>
            <person name="Kawai F."/>
        </authorList>
    </citation>
    <scope>NUCLEOTIDE SEQUENCE [LARGE SCALE GENOMIC DNA]</scope>
    <source>
        <strain evidence="3">203-1</strain>
    </source>
</reference>
<reference evidence="2 3" key="2">
    <citation type="journal article" date="2016" name="Genome Announc.">
        <title>Complete Genome Sequence of Sphingopyxis terrae Strain 203-1 (NBRC 111660), a Polyethylene Glycol Degrader.</title>
        <authorList>
            <person name="Ohtsubo Y."/>
            <person name="Nonoyama S."/>
            <person name="Nagata Y."/>
            <person name="Numata M."/>
            <person name="Tsuchikane K."/>
            <person name="Hosoyama A."/>
            <person name="Yamazoe A."/>
            <person name="Tsuda M."/>
            <person name="Fujita N."/>
            <person name="Kawai F."/>
        </authorList>
    </citation>
    <scope>NUCLEOTIDE SEQUENCE [LARGE SCALE GENOMIC DNA]</scope>
    <source>
        <strain evidence="2 3">203-1</strain>
    </source>
</reference>
<accession>A0A142W0Y8</accession>
<dbReference type="STRING" id="1219058.AOA14_13590"/>
<dbReference type="EMBL" id="CP013342">
    <property type="protein sequence ID" value="AMU95642.1"/>
    <property type="molecule type" value="Genomic_DNA"/>
</dbReference>
<keyword evidence="2" id="KW-0808">Transferase</keyword>
<dbReference type="Gene3D" id="3.40.50.150">
    <property type="entry name" value="Vaccinia Virus protein VP39"/>
    <property type="match status" value="1"/>
</dbReference>
<sequence length="281" mass="32013">MPKHLSAQNIDQKTVEGFGEEWAAFDQTALDEAEWRQLFEGYFAIFPWEALPADASGFDLGCGSGRWARGVATRVGTLHCIDPSKKALHIAKQALGAFIGVEFHNAGVDNIPLPDASQDFGYSLGVLHHIPDTEAAMRSCVAKLKTGAPFLVYLYYAFDDRPVWFRAIWRVSDFARQIISRMPFMVRKSMTNILACIVYWPLARIAMIMQKMNFDVEAMPLSFYRDQSFYTMRTDALDRFGTRLEQRFSRCQIQQMMEACGLSDIRFRETAPFWVACGIKK</sequence>
<dbReference type="InterPro" id="IPR029063">
    <property type="entry name" value="SAM-dependent_MTases_sf"/>
</dbReference>
<dbReference type="InterPro" id="IPR013216">
    <property type="entry name" value="Methyltransf_11"/>
</dbReference>
<evidence type="ECO:0000313" key="2">
    <source>
        <dbReference type="EMBL" id="AMU95642.1"/>
    </source>
</evidence>
<dbReference type="PANTHER" id="PTHR43591">
    <property type="entry name" value="METHYLTRANSFERASE"/>
    <property type="match status" value="1"/>
</dbReference>
<evidence type="ECO:0000313" key="3">
    <source>
        <dbReference type="Proteomes" id="UP000076234"/>
    </source>
</evidence>
<dbReference type="SUPFAM" id="SSF53335">
    <property type="entry name" value="S-adenosyl-L-methionine-dependent methyltransferases"/>
    <property type="match status" value="1"/>
</dbReference>
<keyword evidence="2" id="KW-0489">Methyltransferase</keyword>